<comment type="caution">
    <text evidence="9">The sequence shown here is derived from an EMBL/GenBank/DDBJ whole genome shotgun (WGS) entry which is preliminary data.</text>
</comment>
<protein>
    <recommendedName>
        <fullName evidence="8">Rhodopsin domain-containing protein</fullName>
    </recommendedName>
</protein>
<dbReference type="EMBL" id="JAZAVJ010000293">
    <property type="protein sequence ID" value="KAK7402608.1"/>
    <property type="molecule type" value="Genomic_DNA"/>
</dbReference>
<dbReference type="InterPro" id="IPR052337">
    <property type="entry name" value="SAT4-like"/>
</dbReference>
<feature type="transmembrane region" description="Helical" evidence="7">
    <location>
        <begin position="28"/>
        <end position="47"/>
    </location>
</feature>
<feature type="domain" description="Rhodopsin" evidence="8">
    <location>
        <begin position="41"/>
        <end position="297"/>
    </location>
</feature>
<evidence type="ECO:0000313" key="9">
    <source>
        <dbReference type="EMBL" id="KAK7402608.1"/>
    </source>
</evidence>
<accession>A0ABR1GLE2</accession>
<feature type="transmembrane region" description="Helical" evidence="7">
    <location>
        <begin position="59"/>
        <end position="79"/>
    </location>
</feature>
<comment type="similarity">
    <text evidence="5">Belongs to the SAT4 family.</text>
</comment>
<dbReference type="Pfam" id="PF20684">
    <property type="entry name" value="Fung_rhodopsin"/>
    <property type="match status" value="1"/>
</dbReference>
<feature type="region of interest" description="Disordered" evidence="6">
    <location>
        <begin position="313"/>
        <end position="359"/>
    </location>
</feature>
<dbReference type="InterPro" id="IPR049326">
    <property type="entry name" value="Rhodopsin_dom_fungi"/>
</dbReference>
<evidence type="ECO:0000256" key="5">
    <source>
        <dbReference type="ARBA" id="ARBA00038359"/>
    </source>
</evidence>
<keyword evidence="4 7" id="KW-0472">Membrane</keyword>
<dbReference type="PANTHER" id="PTHR33048">
    <property type="entry name" value="PTH11-LIKE INTEGRAL MEMBRANE PROTEIN (AFU_ORTHOLOGUE AFUA_5G11245)"/>
    <property type="match status" value="1"/>
</dbReference>
<keyword evidence="10" id="KW-1185">Reference proteome</keyword>
<evidence type="ECO:0000313" key="10">
    <source>
        <dbReference type="Proteomes" id="UP001498476"/>
    </source>
</evidence>
<comment type="subcellular location">
    <subcellularLocation>
        <location evidence="1">Membrane</location>
        <topology evidence="1">Multi-pass membrane protein</topology>
    </subcellularLocation>
</comment>
<evidence type="ECO:0000256" key="7">
    <source>
        <dbReference type="SAM" id="Phobius"/>
    </source>
</evidence>
<reference evidence="9 10" key="1">
    <citation type="journal article" date="2025" name="Microbiol. Resour. Announc.">
        <title>Draft genome sequences for Neonectria magnoliae and Neonectria punicea, canker pathogens of Liriodendron tulipifera and Acer saccharum in West Virginia.</title>
        <authorList>
            <person name="Petronek H.M."/>
            <person name="Kasson M.T."/>
            <person name="Metheny A.M."/>
            <person name="Stauder C.M."/>
            <person name="Lovett B."/>
            <person name="Lynch S.C."/>
            <person name="Garnas J.R."/>
            <person name="Kasson L.R."/>
            <person name="Stajich J.E."/>
        </authorList>
    </citation>
    <scope>NUCLEOTIDE SEQUENCE [LARGE SCALE GENOMIC DNA]</scope>
    <source>
        <strain evidence="9 10">NRRL 64653</strain>
    </source>
</reference>
<gene>
    <name evidence="9" type="ORF">QQX98_011649</name>
</gene>
<dbReference type="PANTHER" id="PTHR33048:SF47">
    <property type="entry name" value="INTEGRAL MEMBRANE PROTEIN-RELATED"/>
    <property type="match status" value="1"/>
</dbReference>
<feature type="transmembrane region" description="Helical" evidence="7">
    <location>
        <begin position="239"/>
        <end position="262"/>
    </location>
</feature>
<feature type="transmembrane region" description="Helical" evidence="7">
    <location>
        <begin position="157"/>
        <end position="176"/>
    </location>
</feature>
<evidence type="ECO:0000256" key="3">
    <source>
        <dbReference type="ARBA" id="ARBA00022989"/>
    </source>
</evidence>
<evidence type="ECO:0000256" key="2">
    <source>
        <dbReference type="ARBA" id="ARBA00022692"/>
    </source>
</evidence>
<feature type="transmembrane region" description="Helical" evidence="7">
    <location>
        <begin position="203"/>
        <end position="227"/>
    </location>
</feature>
<keyword evidence="2 7" id="KW-0812">Transmembrane</keyword>
<evidence type="ECO:0000256" key="1">
    <source>
        <dbReference type="ARBA" id="ARBA00004141"/>
    </source>
</evidence>
<evidence type="ECO:0000256" key="6">
    <source>
        <dbReference type="SAM" id="MobiDB-lite"/>
    </source>
</evidence>
<feature type="transmembrane region" description="Helical" evidence="7">
    <location>
        <begin position="124"/>
        <end position="145"/>
    </location>
</feature>
<keyword evidence="3 7" id="KW-1133">Transmembrane helix</keyword>
<sequence>MPSTPTPEEQAAALAAAMAALKRFNIEAFTLLGIALLITGLRCFVRIRTVGFKNLWADDYLAVVAAIAYSVETGLAYSVGNIAHGLANNSMTDAERAALDPSSPEYEMRQVSQVLGSKIQLAGWSTYSFLLWILKACMCTFYYRLTKDLDGYRSRIYFGFGFIITSWVAVQLNILLSCRPSFAMWWQIHPDPGEFCHPAISPAIVWTGLALNVATDVYLIMIPMPMLWKAAMPWVQKCWLIVLFSLGLFVTMAAILRVVLLVSDPVNGAMLAGSWAVRETFTAVVTTNIPMLFPHFKKAVSPILSRVGSSLGFSRNSKSGGGTESRVSKMTLESWKRKASRNGSIPLPGNVMSGDRQSDNDSETYMVDLPEINKGDTRSHTSHPDAPIIQRQVEVSVFETNKGSQPAQQAYTQNGNYTTTWAGAQVHVPQSASQSEFYLNHVHQDGYQHRS</sequence>
<proteinExistence type="inferred from homology"/>
<evidence type="ECO:0000259" key="8">
    <source>
        <dbReference type="Pfam" id="PF20684"/>
    </source>
</evidence>
<dbReference type="Proteomes" id="UP001498476">
    <property type="component" value="Unassembled WGS sequence"/>
</dbReference>
<organism evidence="9 10">
    <name type="scientific">Neonectria punicea</name>
    <dbReference type="NCBI Taxonomy" id="979145"/>
    <lineage>
        <taxon>Eukaryota</taxon>
        <taxon>Fungi</taxon>
        <taxon>Dikarya</taxon>
        <taxon>Ascomycota</taxon>
        <taxon>Pezizomycotina</taxon>
        <taxon>Sordariomycetes</taxon>
        <taxon>Hypocreomycetidae</taxon>
        <taxon>Hypocreales</taxon>
        <taxon>Nectriaceae</taxon>
        <taxon>Neonectria</taxon>
    </lineage>
</organism>
<evidence type="ECO:0000256" key="4">
    <source>
        <dbReference type="ARBA" id="ARBA00023136"/>
    </source>
</evidence>
<name>A0ABR1GLE2_9HYPO</name>